<name>A0A9N8I189_9STRA</name>
<evidence type="ECO:0000313" key="5">
    <source>
        <dbReference type="Proteomes" id="UP001153069"/>
    </source>
</evidence>
<feature type="compositionally biased region" description="Polar residues" evidence="1">
    <location>
        <begin position="696"/>
        <end position="705"/>
    </location>
</feature>
<dbReference type="Proteomes" id="UP001153069">
    <property type="component" value="Unassembled WGS sequence"/>
</dbReference>
<dbReference type="EMBL" id="CAICTM010003253">
    <property type="protein sequence ID" value="CAB9531118.1"/>
    <property type="molecule type" value="Genomic_DNA"/>
</dbReference>
<keyword evidence="3" id="KW-0732">Signal</keyword>
<feature type="region of interest" description="Disordered" evidence="1">
    <location>
        <begin position="696"/>
        <end position="726"/>
    </location>
</feature>
<keyword evidence="2" id="KW-1133">Transmembrane helix</keyword>
<feature type="chain" id="PRO_5040128536" evidence="3">
    <location>
        <begin position="26"/>
        <end position="748"/>
    </location>
</feature>
<feature type="transmembrane region" description="Helical" evidence="2">
    <location>
        <begin position="560"/>
        <end position="586"/>
    </location>
</feature>
<accession>A0A9N8I189</accession>
<gene>
    <name evidence="4" type="ORF">SEMRO_3255_G345910.1</name>
</gene>
<evidence type="ECO:0000256" key="1">
    <source>
        <dbReference type="SAM" id="MobiDB-lite"/>
    </source>
</evidence>
<comment type="caution">
    <text evidence="4">The sequence shown here is derived from an EMBL/GenBank/DDBJ whole genome shotgun (WGS) entry which is preliminary data.</text>
</comment>
<keyword evidence="5" id="KW-1185">Reference proteome</keyword>
<protein>
    <submittedName>
        <fullName evidence="4">Diguanylate cyclase phosphodiesterase</fullName>
    </submittedName>
</protein>
<dbReference type="Pfam" id="PF12974">
    <property type="entry name" value="Phosphonate-bd"/>
    <property type="match status" value="1"/>
</dbReference>
<keyword evidence="2" id="KW-0472">Membrane</keyword>
<organism evidence="4 5">
    <name type="scientific">Seminavis robusta</name>
    <dbReference type="NCBI Taxonomy" id="568900"/>
    <lineage>
        <taxon>Eukaryota</taxon>
        <taxon>Sar</taxon>
        <taxon>Stramenopiles</taxon>
        <taxon>Ochrophyta</taxon>
        <taxon>Bacillariophyta</taxon>
        <taxon>Bacillariophyceae</taxon>
        <taxon>Bacillariophycidae</taxon>
        <taxon>Naviculales</taxon>
        <taxon>Naviculaceae</taxon>
        <taxon>Seminavis</taxon>
    </lineage>
</organism>
<evidence type="ECO:0000256" key="2">
    <source>
        <dbReference type="SAM" id="Phobius"/>
    </source>
</evidence>
<dbReference type="AlphaFoldDB" id="A0A9N8I189"/>
<evidence type="ECO:0000313" key="4">
    <source>
        <dbReference type="EMBL" id="CAB9531118.1"/>
    </source>
</evidence>
<dbReference type="Gene3D" id="3.40.190.10">
    <property type="entry name" value="Periplasmic binding protein-like II"/>
    <property type="match status" value="1"/>
</dbReference>
<reference evidence="4" key="1">
    <citation type="submission" date="2020-06" db="EMBL/GenBank/DDBJ databases">
        <authorList>
            <consortium name="Plant Systems Biology data submission"/>
        </authorList>
    </citation>
    <scope>NUCLEOTIDE SEQUENCE</scope>
    <source>
        <strain evidence="4">D6</strain>
    </source>
</reference>
<sequence length="748" mass="82143">MMRSPTCLSLLIIALLPMAKLWVLAHQLSAPCALRTPAPIPLAPMQSRVYRVGVLANRGVERAVSQYQMTFGDYLTTTVGPKFDPPISFEMVPVPISEAPIDELPKHDYVFANPAIASCIDSEVGLKPLVSLVSKRKRGDEVVELSQFGGVIFTQAGNTEVNNVQDLKDKRVAALGLSAFGGAQMQFREMIRAGLHHLQDPKQILFCETQGNIVKAVLDGKADVGFVRTDQLEQFIDPATDQVLDLSKVKIIRPLPEDLADGTPFPFIKTTQLYPEWPFSSTPDVSEDIDLEVQKSLLELSQHASAASALLECYEQSNCTSSPLLDEDARNDCEEACFHEVHPVASESCLVDRETILLADLSKTAAKNAGWRPSLSYMTIRNLQREIDFLQRNDEGNFQCVRAKTLADAVVCPQGHFKKNENDIDTSCEDLGMSCHGYNDVIAFTQNNRKTNQDVGKVKVHVEEETELYPMQRVDGNSSSEEVFRYQFEFDATDRKTGFLIMEVTVTENGETEQIPQSPFRLEVQTRDCQEATGDSLRVADESGNCVCETSSVEIGSSCISLAVLLPAIIVPIVVLLAIVITCIVIKNKAEKISVEDTKRYAFGTPPTTGKVNFGLYLASYRGAQVAVKQIRYANQGVSNNPSIHLKQGGTLIPLLKARVKSEFDQDETSTSTTELGDIETGFGNKSCLFVAHPQSSHSSPSTALTGRAFTHSSSMPSSSPSPTTLKREIKILSKLRHPNIVSGYGRS</sequence>
<evidence type="ECO:0000256" key="3">
    <source>
        <dbReference type="SAM" id="SignalP"/>
    </source>
</evidence>
<feature type="compositionally biased region" description="Low complexity" evidence="1">
    <location>
        <begin position="713"/>
        <end position="723"/>
    </location>
</feature>
<proteinExistence type="predicted"/>
<dbReference type="SUPFAM" id="SSF53850">
    <property type="entry name" value="Periplasmic binding protein-like II"/>
    <property type="match status" value="1"/>
</dbReference>
<feature type="signal peptide" evidence="3">
    <location>
        <begin position="1"/>
        <end position="25"/>
    </location>
</feature>
<keyword evidence="2" id="KW-0812">Transmembrane</keyword>